<keyword evidence="2" id="KW-1133">Transmembrane helix</keyword>
<evidence type="ECO:0000313" key="4">
    <source>
        <dbReference type="EMBL" id="THH20335.1"/>
    </source>
</evidence>
<dbReference type="InterPro" id="IPR045339">
    <property type="entry name" value="DUF6534"/>
</dbReference>
<dbReference type="EMBL" id="SGPL01000024">
    <property type="protein sequence ID" value="THH20335.1"/>
    <property type="molecule type" value="Genomic_DNA"/>
</dbReference>
<dbReference type="PANTHER" id="PTHR40465:SF1">
    <property type="entry name" value="DUF6534 DOMAIN-CONTAINING PROTEIN"/>
    <property type="match status" value="1"/>
</dbReference>
<keyword evidence="2" id="KW-0472">Membrane</keyword>
<feature type="transmembrane region" description="Helical" evidence="2">
    <location>
        <begin position="135"/>
        <end position="155"/>
    </location>
</feature>
<feature type="compositionally biased region" description="Polar residues" evidence="1">
    <location>
        <begin position="305"/>
        <end position="314"/>
    </location>
</feature>
<name>A0A4S4M5N9_9AGAM</name>
<evidence type="ECO:0000256" key="2">
    <source>
        <dbReference type="SAM" id="Phobius"/>
    </source>
</evidence>
<feature type="transmembrane region" description="Helical" evidence="2">
    <location>
        <begin position="167"/>
        <end position="194"/>
    </location>
</feature>
<dbReference type="Proteomes" id="UP000310158">
    <property type="component" value="Unassembled WGS sequence"/>
</dbReference>
<protein>
    <recommendedName>
        <fullName evidence="3">DUF6534 domain-containing protein</fullName>
    </recommendedName>
</protein>
<reference evidence="4 5" key="1">
    <citation type="submission" date="2019-02" db="EMBL/GenBank/DDBJ databases">
        <title>Genome sequencing of the rare red list fungi Bondarzewia mesenterica.</title>
        <authorList>
            <person name="Buettner E."/>
            <person name="Kellner H."/>
        </authorList>
    </citation>
    <scope>NUCLEOTIDE SEQUENCE [LARGE SCALE GENOMIC DNA]</scope>
    <source>
        <strain evidence="4 5">DSM 108281</strain>
    </source>
</reference>
<gene>
    <name evidence="4" type="ORF">EW146_g1021</name>
</gene>
<feature type="transmembrane region" description="Helical" evidence="2">
    <location>
        <begin position="63"/>
        <end position="84"/>
    </location>
</feature>
<dbReference type="OrthoDB" id="3265526at2759"/>
<feature type="domain" description="DUF6534" evidence="3">
    <location>
        <begin position="216"/>
        <end position="301"/>
    </location>
</feature>
<dbReference type="AlphaFoldDB" id="A0A4S4M5N9"/>
<sequence>MMGKLYIIGARIYLPPNACRLLHRIPGTQQRAARLAMSYYNIVAADAENVLPNFARTVQGPTLIGVFFNLMLYGIFLSQAHIYFSNYKSDQRWFKIFIGSLVILETVNSIFAMYYSYDRLVNNFGNMNAQAVSNWAFGISPLTNGIIGMGVQLFFAWRVRVLTTKVWAMVLIAFLSIISCLGAISIFFIAAILVPSPTVAAASFVRPVIIVWLVFSATADTLISTVMVYHLRKHKTGFVSTDDTIDKIIRLTVQTGLITSIWAIVDLGVYLGDPTAHHEIFNLALAKLYTNSLLSSLNARQGWKYNSSADNSGGRSMEAKQHRLGHHPRPSNAVNLAPASIRPEVFVNIESHELRDVALAKHPSDSTIPGDYRSSSDMNKDRQSF</sequence>
<dbReference type="Pfam" id="PF20152">
    <property type="entry name" value="DUF6534"/>
    <property type="match status" value="1"/>
</dbReference>
<dbReference type="PANTHER" id="PTHR40465">
    <property type="entry name" value="CHROMOSOME 1, WHOLE GENOME SHOTGUN SEQUENCE"/>
    <property type="match status" value="1"/>
</dbReference>
<evidence type="ECO:0000259" key="3">
    <source>
        <dbReference type="Pfam" id="PF20152"/>
    </source>
</evidence>
<comment type="caution">
    <text evidence="4">The sequence shown here is derived from an EMBL/GenBank/DDBJ whole genome shotgun (WGS) entry which is preliminary data.</text>
</comment>
<feature type="transmembrane region" description="Helical" evidence="2">
    <location>
        <begin position="96"/>
        <end position="115"/>
    </location>
</feature>
<keyword evidence="2" id="KW-0812">Transmembrane</keyword>
<proteinExistence type="predicted"/>
<feature type="region of interest" description="Disordered" evidence="1">
    <location>
        <begin position="305"/>
        <end position="335"/>
    </location>
</feature>
<evidence type="ECO:0000313" key="5">
    <source>
        <dbReference type="Proteomes" id="UP000310158"/>
    </source>
</evidence>
<feature type="transmembrane region" description="Helical" evidence="2">
    <location>
        <begin position="209"/>
        <end position="231"/>
    </location>
</feature>
<evidence type="ECO:0000256" key="1">
    <source>
        <dbReference type="SAM" id="MobiDB-lite"/>
    </source>
</evidence>
<organism evidence="4 5">
    <name type="scientific">Bondarzewia mesenterica</name>
    <dbReference type="NCBI Taxonomy" id="1095465"/>
    <lineage>
        <taxon>Eukaryota</taxon>
        <taxon>Fungi</taxon>
        <taxon>Dikarya</taxon>
        <taxon>Basidiomycota</taxon>
        <taxon>Agaricomycotina</taxon>
        <taxon>Agaricomycetes</taxon>
        <taxon>Russulales</taxon>
        <taxon>Bondarzewiaceae</taxon>
        <taxon>Bondarzewia</taxon>
    </lineage>
</organism>
<feature type="region of interest" description="Disordered" evidence="1">
    <location>
        <begin position="360"/>
        <end position="385"/>
    </location>
</feature>
<keyword evidence="5" id="KW-1185">Reference proteome</keyword>
<accession>A0A4S4M5N9</accession>